<evidence type="ECO:0000259" key="2">
    <source>
        <dbReference type="Pfam" id="PF07727"/>
    </source>
</evidence>
<dbReference type="Pfam" id="PF13976">
    <property type="entry name" value="gag_pre-integrs"/>
    <property type="match status" value="1"/>
</dbReference>
<dbReference type="CDD" id="cd09272">
    <property type="entry name" value="RNase_HI_RT_Ty1"/>
    <property type="match status" value="1"/>
</dbReference>
<feature type="domain" description="GAG-pre-integrase" evidence="3">
    <location>
        <begin position="305"/>
        <end position="378"/>
    </location>
</feature>
<protein>
    <submittedName>
        <fullName evidence="5">Ribonuclease H-like domain-containing protein</fullName>
    </submittedName>
</protein>
<comment type="caution">
    <text evidence="5">The sequence shown here is derived from an EMBL/GenBank/DDBJ whole genome shotgun (WGS) entry which is preliminary data.</text>
</comment>
<gene>
    <name evidence="5" type="ORF">Tco_0747980</name>
</gene>
<reference evidence="5" key="2">
    <citation type="submission" date="2022-01" db="EMBL/GenBank/DDBJ databases">
        <authorList>
            <person name="Yamashiro T."/>
            <person name="Shiraishi A."/>
            <person name="Satake H."/>
            <person name="Nakayama K."/>
        </authorList>
    </citation>
    <scope>NUCLEOTIDE SEQUENCE</scope>
</reference>
<feature type="compositionally biased region" description="Low complexity" evidence="1">
    <location>
        <begin position="122"/>
        <end position="133"/>
    </location>
</feature>
<keyword evidence="6" id="KW-1185">Reference proteome</keyword>
<feature type="region of interest" description="Disordered" evidence="1">
    <location>
        <begin position="121"/>
        <end position="141"/>
    </location>
</feature>
<sequence length="1010" mass="114331">MEAVASSPMVAATKLPVLNPVFDGSYREKIDADDLKEMDLKWQMVMLTMRARRFLNKTRMEGRGRIQGLLVSRQEPLKLLRRNVIVETTETKDLVAQDGLGYDYSDQAKKEPTNFALMAYTSSGSSSSSSSDSEVNEKYKTSEGYHVVPPPYIGNFMPPKSDLVLADEDEYVFSESVTSIPDIVTSEAKTSVSKPNYVSEPLIEDCSNTAGPKAVLSDVKGNKGNSVKASALDALGTLQEIDHILQIMKKLMDDLLPLEEIPNEGKLLGKKNSVLFTDTACVVLSPDFKLTNESHVLLKVPRKDNMYSVDLKNVVPQGGLTCLFVKSTPDESNLWHRRLGHVNSKTMNKLVKENLVRGLPLKLFEINQTFVACQKGKQHRASCRKPALSFMRPFGCLVTILNTIDHLDKFDGKADEGFFVGYSTNSKALRVFNSRTRIVEENLHVKFSEDTPNIAGSTKACDDVDTPFSYDSKDSPDAGFKPSREEENKYAEDPGNEDSEVTSIIEPRVNQEKDANVNNTNNINTVSPTVNADGIVNNAISENIVYGCANDLNMPKWEEIGRFSNAEDDISGADMNNLDTYFQVSPVPTKRIHKDHPIEQIIRDLNLAPQTRRMTRNLEEHRNKKDERGIVIKNKARLVAQGYTQEEGIDYDEVFAPVARIEAIRLFLAYASFKDFVVYQMDVKSAFLYGKIEEEVYVCQPPGFEDPDFPDRVYKVEKALYGLHQAPRAWYETLSTYLLDNRFQRGKIDKTLFIKKDKSDILLELTFFLGLQVKRKEDRIFISQDKYVNEILNKSGFSDVKTARTPMETQKALLKDENGEDVDEHLYRSMIGSLMYLTSSRPDIMFVVCACARFQVNPKVSHLHAGASLEIGKSTNRRLSVPRVQLISSQCKKQTVVVNSTIEAEYIAASNYCGQVLWIQNQLLDYGYNFMQTKIYIDNKSTIYIVKNPVFHSKTKHIEIRHHFIRDSNEKKLIQLIKIYTYQNVTDLLTKAFDVSRFQYLIASIGRLNL</sequence>
<dbReference type="SUPFAM" id="SSF56672">
    <property type="entry name" value="DNA/RNA polymerases"/>
    <property type="match status" value="1"/>
</dbReference>
<dbReference type="InterPro" id="IPR013103">
    <property type="entry name" value="RVT_2"/>
</dbReference>
<organism evidence="5 6">
    <name type="scientific">Tanacetum coccineum</name>
    <dbReference type="NCBI Taxonomy" id="301880"/>
    <lineage>
        <taxon>Eukaryota</taxon>
        <taxon>Viridiplantae</taxon>
        <taxon>Streptophyta</taxon>
        <taxon>Embryophyta</taxon>
        <taxon>Tracheophyta</taxon>
        <taxon>Spermatophyta</taxon>
        <taxon>Magnoliopsida</taxon>
        <taxon>eudicotyledons</taxon>
        <taxon>Gunneridae</taxon>
        <taxon>Pentapetalae</taxon>
        <taxon>asterids</taxon>
        <taxon>campanulids</taxon>
        <taxon>Asterales</taxon>
        <taxon>Asteraceae</taxon>
        <taxon>Asteroideae</taxon>
        <taxon>Anthemideae</taxon>
        <taxon>Anthemidinae</taxon>
        <taxon>Tanacetum</taxon>
    </lineage>
</organism>
<feature type="domain" description="Retroviral polymerase SH3-like" evidence="4">
    <location>
        <begin position="396"/>
        <end position="451"/>
    </location>
</feature>
<name>A0ABQ4YUB0_9ASTR</name>
<dbReference type="Proteomes" id="UP001151760">
    <property type="component" value="Unassembled WGS sequence"/>
</dbReference>
<dbReference type="EMBL" id="BQNB010010747">
    <property type="protein sequence ID" value="GJS81439.1"/>
    <property type="molecule type" value="Genomic_DNA"/>
</dbReference>
<dbReference type="Pfam" id="PF25597">
    <property type="entry name" value="SH3_retrovirus"/>
    <property type="match status" value="1"/>
</dbReference>
<feature type="compositionally biased region" description="Basic and acidic residues" evidence="1">
    <location>
        <begin position="471"/>
        <end position="492"/>
    </location>
</feature>
<evidence type="ECO:0000259" key="4">
    <source>
        <dbReference type="Pfam" id="PF25597"/>
    </source>
</evidence>
<dbReference type="InterPro" id="IPR043502">
    <property type="entry name" value="DNA/RNA_pol_sf"/>
</dbReference>
<dbReference type="Pfam" id="PF07727">
    <property type="entry name" value="RVT_2"/>
    <property type="match status" value="1"/>
</dbReference>
<dbReference type="InterPro" id="IPR025724">
    <property type="entry name" value="GAG-pre-integrase_dom"/>
</dbReference>
<dbReference type="InterPro" id="IPR057670">
    <property type="entry name" value="SH3_retrovirus"/>
</dbReference>
<reference evidence="5" key="1">
    <citation type="journal article" date="2022" name="Int. J. Mol. Sci.">
        <title>Draft Genome of Tanacetum Coccineum: Genomic Comparison of Closely Related Tanacetum-Family Plants.</title>
        <authorList>
            <person name="Yamashiro T."/>
            <person name="Shiraishi A."/>
            <person name="Nakayama K."/>
            <person name="Satake H."/>
        </authorList>
    </citation>
    <scope>NUCLEOTIDE SEQUENCE</scope>
</reference>
<feature type="domain" description="Reverse transcriptase Ty1/copia-type" evidence="2">
    <location>
        <begin position="609"/>
        <end position="761"/>
    </location>
</feature>
<dbReference type="PANTHER" id="PTHR11439:SF495">
    <property type="entry name" value="REVERSE TRANSCRIPTASE, RNA-DEPENDENT DNA POLYMERASE-RELATED"/>
    <property type="match status" value="1"/>
</dbReference>
<evidence type="ECO:0000313" key="6">
    <source>
        <dbReference type="Proteomes" id="UP001151760"/>
    </source>
</evidence>
<proteinExistence type="predicted"/>
<dbReference type="PANTHER" id="PTHR11439">
    <property type="entry name" value="GAG-POL-RELATED RETROTRANSPOSON"/>
    <property type="match status" value="1"/>
</dbReference>
<feature type="region of interest" description="Disordered" evidence="1">
    <location>
        <begin position="458"/>
        <end position="500"/>
    </location>
</feature>
<evidence type="ECO:0000259" key="3">
    <source>
        <dbReference type="Pfam" id="PF13976"/>
    </source>
</evidence>
<evidence type="ECO:0000256" key="1">
    <source>
        <dbReference type="SAM" id="MobiDB-lite"/>
    </source>
</evidence>
<accession>A0ABQ4YUB0</accession>
<evidence type="ECO:0000313" key="5">
    <source>
        <dbReference type="EMBL" id="GJS81439.1"/>
    </source>
</evidence>